<dbReference type="EMBL" id="QDKH01000003">
    <property type="protein sequence ID" value="PWC18944.1"/>
    <property type="molecule type" value="Genomic_DNA"/>
</dbReference>
<evidence type="ECO:0000313" key="1">
    <source>
        <dbReference type="EMBL" id="PWC18944.1"/>
    </source>
</evidence>
<organism evidence="1 2">
    <name type="scientific">Brenneria corticis</name>
    <dbReference type="NCBI Taxonomy" id="2173106"/>
    <lineage>
        <taxon>Bacteria</taxon>
        <taxon>Pseudomonadati</taxon>
        <taxon>Pseudomonadota</taxon>
        <taxon>Gammaproteobacteria</taxon>
        <taxon>Enterobacterales</taxon>
        <taxon>Pectobacteriaceae</taxon>
        <taxon>Brenneria</taxon>
    </lineage>
</organism>
<name>A0A2U1UBK2_9GAMM</name>
<reference evidence="1 2" key="1">
    <citation type="submission" date="2018-04" db="EMBL/GenBank/DDBJ databases">
        <title>Brenneria corticis sp.nov.</title>
        <authorList>
            <person name="Li Y."/>
        </authorList>
    </citation>
    <scope>NUCLEOTIDE SEQUENCE [LARGE SCALE GENOMIC DNA]</scope>
    <source>
        <strain evidence="1 2">CFCC 11842</strain>
    </source>
</reference>
<protein>
    <submittedName>
        <fullName evidence="1">Uncharacterized protein</fullName>
    </submittedName>
</protein>
<accession>A0A2U1UBK2</accession>
<evidence type="ECO:0000313" key="2">
    <source>
        <dbReference type="Proteomes" id="UP000296159"/>
    </source>
</evidence>
<gene>
    <name evidence="1" type="ORF">DDT56_03075</name>
</gene>
<keyword evidence="2" id="KW-1185">Reference proteome</keyword>
<dbReference type="Proteomes" id="UP000296159">
    <property type="component" value="Unassembled WGS sequence"/>
</dbReference>
<proteinExistence type="predicted"/>
<dbReference type="AlphaFoldDB" id="A0A2U1UBK2"/>
<sequence length="75" mass="9197">MNEWLTLFFCYMVWPPRKIQKEPEWFIGCRYPHLNRVPIWQIAWLIMPVGERDGFSLNRRATAYTERRITALLIR</sequence>
<comment type="caution">
    <text evidence="1">The sequence shown here is derived from an EMBL/GenBank/DDBJ whole genome shotgun (WGS) entry which is preliminary data.</text>
</comment>